<dbReference type="RefSeq" id="WP_198112229.1">
    <property type="nucleotide sequence ID" value="NZ_JAEDAK010000012.1"/>
</dbReference>
<sequence>MTLGHLSRRTWLGAAAACGPWVQVRAQAVERVLYPAMESPRDLRFADMVALLRAALERTVPTHGPFELQPSLQFMTQPRQLLELERGHNLRVQWSATTLEKEQRLLPVRFPTRRGLLGFRLALIRRDRQPEFSKVRSLADLQRFVIGQGSTWVDTDILRSQGLNVSGGHYEGLFTMLSNRRIDLFPRGVNEVFTELEARVADVPELAIEDSFALHYPMPYYFFFNRADGKLAARVEKGLVAMAKDGSFERHFWRHHGTAVRAARLHERRLIRLQNPLLPPETPLQHQALWFDPERMPAP</sequence>
<accession>A0A931J9A7</accession>
<reference evidence="1" key="1">
    <citation type="submission" date="2020-12" db="EMBL/GenBank/DDBJ databases">
        <title>The genome sequence of Inhella sp. 1Y17.</title>
        <authorList>
            <person name="Liu Y."/>
        </authorList>
    </citation>
    <scope>NUCLEOTIDE SEQUENCE</scope>
    <source>
        <strain evidence="1">1Y17</strain>
    </source>
</reference>
<dbReference type="Proteomes" id="UP000613266">
    <property type="component" value="Unassembled WGS sequence"/>
</dbReference>
<dbReference type="AlphaFoldDB" id="A0A931J9A7"/>
<evidence type="ECO:0000313" key="1">
    <source>
        <dbReference type="EMBL" id="MBH9578460.1"/>
    </source>
</evidence>
<name>A0A931J9A7_9BURK</name>
<evidence type="ECO:0000313" key="2">
    <source>
        <dbReference type="Proteomes" id="UP000613266"/>
    </source>
</evidence>
<proteinExistence type="predicted"/>
<dbReference type="SUPFAM" id="SSF53850">
    <property type="entry name" value="Periplasmic binding protein-like II"/>
    <property type="match status" value="1"/>
</dbReference>
<comment type="caution">
    <text evidence="1">The sequence shown here is derived from an EMBL/GenBank/DDBJ whole genome shotgun (WGS) entry which is preliminary data.</text>
</comment>
<gene>
    <name evidence="1" type="ORF">I7X39_16325</name>
</gene>
<organism evidence="1 2">
    <name type="scientific">Inhella proteolytica</name>
    <dbReference type="NCBI Taxonomy" id="2795029"/>
    <lineage>
        <taxon>Bacteria</taxon>
        <taxon>Pseudomonadati</taxon>
        <taxon>Pseudomonadota</taxon>
        <taxon>Betaproteobacteria</taxon>
        <taxon>Burkholderiales</taxon>
        <taxon>Sphaerotilaceae</taxon>
        <taxon>Inhella</taxon>
    </lineage>
</organism>
<dbReference type="EMBL" id="JAEDAK010000012">
    <property type="protein sequence ID" value="MBH9578460.1"/>
    <property type="molecule type" value="Genomic_DNA"/>
</dbReference>
<protein>
    <submittedName>
        <fullName evidence="1">Amino acid ABC transporter substrate-binding protein</fullName>
    </submittedName>
</protein>
<keyword evidence="2" id="KW-1185">Reference proteome</keyword>